<dbReference type="Proteomes" id="UP000887569">
    <property type="component" value="Unplaced"/>
</dbReference>
<evidence type="ECO:0000313" key="3">
    <source>
        <dbReference type="WBParaSite" id="PgE366_g002_t01"/>
    </source>
</evidence>
<evidence type="ECO:0000313" key="4">
    <source>
        <dbReference type="WBParaSite" id="PgE366_g002_t02"/>
    </source>
</evidence>
<protein>
    <submittedName>
        <fullName evidence="3 4">Uncharacterized protein</fullName>
    </submittedName>
</protein>
<organism evidence="2 4">
    <name type="scientific">Parascaris univalens</name>
    <name type="common">Nematode worm</name>
    <dbReference type="NCBI Taxonomy" id="6257"/>
    <lineage>
        <taxon>Eukaryota</taxon>
        <taxon>Metazoa</taxon>
        <taxon>Ecdysozoa</taxon>
        <taxon>Nematoda</taxon>
        <taxon>Chromadorea</taxon>
        <taxon>Rhabditida</taxon>
        <taxon>Spirurina</taxon>
        <taxon>Ascaridomorpha</taxon>
        <taxon>Ascaridoidea</taxon>
        <taxon>Ascarididae</taxon>
        <taxon>Parascaris</taxon>
    </lineage>
</organism>
<keyword evidence="1" id="KW-0472">Membrane</keyword>
<feature type="transmembrane region" description="Helical" evidence="1">
    <location>
        <begin position="37"/>
        <end position="59"/>
    </location>
</feature>
<evidence type="ECO:0000313" key="2">
    <source>
        <dbReference type="Proteomes" id="UP000887569"/>
    </source>
</evidence>
<evidence type="ECO:0000256" key="1">
    <source>
        <dbReference type="SAM" id="Phobius"/>
    </source>
</evidence>
<keyword evidence="1" id="KW-1133">Transmembrane helix</keyword>
<keyword evidence="1" id="KW-0812">Transmembrane</keyword>
<sequence>CSDALHNIQWGEYYKLYLMRSCCALSGIIYKVFHYRFICLFFSCIVNLGVLLGMSAMFFEMSVLPTRI</sequence>
<proteinExistence type="predicted"/>
<dbReference type="WBParaSite" id="PgE366_g002_t01">
    <property type="protein sequence ID" value="PgE366_g002_t01"/>
    <property type="gene ID" value="PgE366_g002"/>
</dbReference>
<reference evidence="3 4" key="1">
    <citation type="submission" date="2022-11" db="UniProtKB">
        <authorList>
            <consortium name="WormBaseParasite"/>
        </authorList>
    </citation>
    <scope>IDENTIFICATION</scope>
</reference>
<dbReference type="WBParaSite" id="PgE366_g002_t03">
    <property type="protein sequence ID" value="PgE366_g002_t03"/>
    <property type="gene ID" value="PgE366_g002"/>
</dbReference>
<keyword evidence="2" id="KW-1185">Reference proteome</keyword>
<accession>A0A915A3P9</accession>
<dbReference type="AlphaFoldDB" id="A0A915A3P9"/>
<dbReference type="WBParaSite" id="PgE366_g002_t02">
    <property type="protein sequence ID" value="PgE366_g002_t02"/>
    <property type="gene ID" value="PgE366_g002"/>
</dbReference>
<name>A0A915A3P9_PARUN</name>